<dbReference type="HOGENOM" id="CLU_037354_0_0_1"/>
<evidence type="ECO:0000313" key="1">
    <source>
        <dbReference type="EMBL" id="EPY53112.1"/>
    </source>
</evidence>
<organism evidence="1 2">
    <name type="scientific">Schizosaccharomyces cryophilus (strain OY26 / ATCC MYA-4695 / CBS 11777 / NBRC 106824 / NRRL Y48691)</name>
    <name type="common">Fission yeast</name>
    <dbReference type="NCBI Taxonomy" id="653667"/>
    <lineage>
        <taxon>Eukaryota</taxon>
        <taxon>Fungi</taxon>
        <taxon>Dikarya</taxon>
        <taxon>Ascomycota</taxon>
        <taxon>Taphrinomycotina</taxon>
        <taxon>Schizosaccharomycetes</taxon>
        <taxon>Schizosaccharomycetales</taxon>
        <taxon>Schizosaccharomycetaceae</taxon>
        <taxon>Schizosaccharomyces</taxon>
    </lineage>
</organism>
<dbReference type="RefSeq" id="XP_013021371.1">
    <property type="nucleotide sequence ID" value="XM_013165917.1"/>
</dbReference>
<dbReference type="GeneID" id="25037970"/>
<dbReference type="Proteomes" id="UP000015464">
    <property type="component" value="Unassembled WGS sequence"/>
</dbReference>
<dbReference type="AlphaFoldDB" id="S9X7M8"/>
<dbReference type="OrthoDB" id="5389482at2759"/>
<accession>S9X7M8</accession>
<reference evidence="1 2" key="1">
    <citation type="journal article" date="2011" name="Science">
        <title>Comparative functional genomics of the fission yeasts.</title>
        <authorList>
            <person name="Rhind N."/>
            <person name="Chen Z."/>
            <person name="Yassour M."/>
            <person name="Thompson D.A."/>
            <person name="Haas B.J."/>
            <person name="Habib N."/>
            <person name="Wapinski I."/>
            <person name="Roy S."/>
            <person name="Lin M.F."/>
            <person name="Heiman D.I."/>
            <person name="Young S.K."/>
            <person name="Furuya K."/>
            <person name="Guo Y."/>
            <person name="Pidoux A."/>
            <person name="Chen H.M."/>
            <person name="Robbertse B."/>
            <person name="Goldberg J.M."/>
            <person name="Aoki K."/>
            <person name="Bayne E.H."/>
            <person name="Berlin A.M."/>
            <person name="Desjardins C.A."/>
            <person name="Dobbs E."/>
            <person name="Dukaj L."/>
            <person name="Fan L."/>
            <person name="FitzGerald M.G."/>
            <person name="French C."/>
            <person name="Gujja S."/>
            <person name="Hansen K."/>
            <person name="Keifenheim D."/>
            <person name="Levin J.Z."/>
            <person name="Mosher R.A."/>
            <person name="Mueller C.A."/>
            <person name="Pfiffner J."/>
            <person name="Priest M."/>
            <person name="Russ C."/>
            <person name="Smialowska A."/>
            <person name="Swoboda P."/>
            <person name="Sykes S.M."/>
            <person name="Vaughn M."/>
            <person name="Vengrova S."/>
            <person name="Yoder R."/>
            <person name="Zeng Q."/>
            <person name="Allshire R."/>
            <person name="Baulcombe D."/>
            <person name="Birren B.W."/>
            <person name="Brown W."/>
            <person name="Ekwall K."/>
            <person name="Kellis M."/>
            <person name="Leatherwood J."/>
            <person name="Levin H."/>
            <person name="Margalit H."/>
            <person name="Martienssen R."/>
            <person name="Nieduszynski C.A."/>
            <person name="Spatafora J.W."/>
            <person name="Friedman N."/>
            <person name="Dalgaard J.Z."/>
            <person name="Baumann P."/>
            <person name="Niki H."/>
            <person name="Regev A."/>
            <person name="Nusbaum C."/>
        </authorList>
    </citation>
    <scope>NUCLEOTIDE SEQUENCE [LARGE SCALE GENOMIC DNA]</scope>
    <source>
        <strain evidence="2">OY26 / ATCC MYA-4695 / CBS 11777 / NBRC 106824 / NRRL Y48691</strain>
    </source>
</reference>
<proteinExistence type="predicted"/>
<protein>
    <submittedName>
        <fullName evidence="1">Uncharacterized protein</fullName>
    </submittedName>
</protein>
<keyword evidence="2" id="KW-1185">Reference proteome</keyword>
<evidence type="ECO:0000313" key="2">
    <source>
        <dbReference type="Proteomes" id="UP000015464"/>
    </source>
</evidence>
<gene>
    <name evidence="1" type="ORF">SPOG_03653</name>
</gene>
<name>S9X7M8_SCHCR</name>
<sequence length="391" mass="45367">MDAVLQNFFQNVFEVSDLILLFSALSLAFKLHNLPETALNYCDNIRLTPKGLAEEYYDKVEKLIELNSFMIHPISIEVLQHLVLHAAKDFLDPSPEKILNLTRAIHYLDGIISEGSHSSATPEEIWKLTMTLKNIDSLVCIFFQTSPFMQKDIVEAQLVRLNNSFSETMFQKLLNSLCNQGLAMYKSARYLSVEEYIHNVNENEVKISLLLMEIDLKAYTPQNPMSKIQCFFLKYVLWTLKVLLYQPVITLSDEDFDKVQLLKEKLAESLVYCFRLSMDSFQEICEVGAPSFFFFDTLKKIFSLLFCRNEKYSYRNELFESMKLMKQLALKIDLAYSLKIIDDLTTISNCVYQKDYTKAGDLGDFEAIDSEIDHFCEFLFSNFYENSFSSI</sequence>
<dbReference type="EMBL" id="KE546988">
    <property type="protein sequence ID" value="EPY53112.1"/>
    <property type="molecule type" value="Genomic_DNA"/>
</dbReference>